<comment type="caution">
    <text evidence="1">The sequence shown here is derived from an EMBL/GenBank/DDBJ whole genome shotgun (WGS) entry which is preliminary data.</text>
</comment>
<dbReference type="AlphaFoldDB" id="A0A8X6SSA3"/>
<dbReference type="PANTHER" id="PTHR47331">
    <property type="entry name" value="PHD-TYPE DOMAIN-CONTAINING PROTEIN"/>
    <property type="match status" value="1"/>
</dbReference>
<evidence type="ECO:0000313" key="2">
    <source>
        <dbReference type="Proteomes" id="UP000887159"/>
    </source>
</evidence>
<organism evidence="1 2">
    <name type="scientific">Trichonephila clavipes</name>
    <name type="common">Golden silk orbweaver</name>
    <name type="synonym">Nephila clavipes</name>
    <dbReference type="NCBI Taxonomy" id="2585209"/>
    <lineage>
        <taxon>Eukaryota</taxon>
        <taxon>Metazoa</taxon>
        <taxon>Ecdysozoa</taxon>
        <taxon>Arthropoda</taxon>
        <taxon>Chelicerata</taxon>
        <taxon>Arachnida</taxon>
        <taxon>Araneae</taxon>
        <taxon>Araneomorphae</taxon>
        <taxon>Entelegynae</taxon>
        <taxon>Araneoidea</taxon>
        <taxon>Nephilidae</taxon>
        <taxon>Trichonephila</taxon>
    </lineage>
</organism>
<protein>
    <submittedName>
        <fullName evidence="1">Integrase catalytic domain-containing protein</fullName>
    </submittedName>
</protein>
<dbReference type="EMBL" id="BMAU01021350">
    <property type="protein sequence ID" value="GFY19067.1"/>
    <property type="molecule type" value="Genomic_DNA"/>
</dbReference>
<evidence type="ECO:0000313" key="1">
    <source>
        <dbReference type="EMBL" id="GFY19067.1"/>
    </source>
</evidence>
<name>A0A8X6SSA3_TRICX</name>
<keyword evidence="2" id="KW-1185">Reference proteome</keyword>
<proteinExistence type="predicted"/>
<sequence length="132" mass="15421">MMNKLRNGKCFDDYKSVFREWEDLNIIERVPEVELNNELHFLPHRPGIKLDIATTKTRPMFDASARKKRKTSLNDCLCKGINLIELILEVLDRFRIYPIGIVADIENALLMLSIAANDRDYLRLFSHAMKNN</sequence>
<dbReference type="Proteomes" id="UP000887159">
    <property type="component" value="Unassembled WGS sequence"/>
</dbReference>
<reference evidence="1" key="1">
    <citation type="submission" date="2020-08" db="EMBL/GenBank/DDBJ databases">
        <title>Multicomponent nature underlies the extraordinary mechanical properties of spider dragline silk.</title>
        <authorList>
            <person name="Kono N."/>
            <person name="Nakamura H."/>
            <person name="Mori M."/>
            <person name="Yoshida Y."/>
            <person name="Ohtoshi R."/>
            <person name="Malay A.D."/>
            <person name="Moran D.A.P."/>
            <person name="Tomita M."/>
            <person name="Numata K."/>
            <person name="Arakawa K."/>
        </authorList>
    </citation>
    <scope>NUCLEOTIDE SEQUENCE</scope>
</reference>
<gene>
    <name evidence="1" type="primary">AVEN_110592_1</name>
    <name evidence="1" type="ORF">TNCV_3877551</name>
</gene>
<accession>A0A8X6SSA3</accession>
<dbReference type="PANTHER" id="PTHR47331:SF1">
    <property type="entry name" value="GAG-LIKE PROTEIN"/>
    <property type="match status" value="1"/>
</dbReference>